<keyword evidence="2" id="KW-1185">Reference proteome</keyword>
<organism evidence="1 2">
    <name type="scientific">Actinomadura fulvescens</name>
    <dbReference type="NCBI Taxonomy" id="46160"/>
    <lineage>
        <taxon>Bacteria</taxon>
        <taxon>Bacillati</taxon>
        <taxon>Actinomycetota</taxon>
        <taxon>Actinomycetes</taxon>
        <taxon>Streptosporangiales</taxon>
        <taxon>Thermomonosporaceae</taxon>
        <taxon>Actinomadura</taxon>
    </lineage>
</organism>
<gene>
    <name evidence="1" type="ORF">GCM10010411_92050</name>
</gene>
<name>A0ABN3QXB6_9ACTN</name>
<evidence type="ECO:0000313" key="1">
    <source>
        <dbReference type="EMBL" id="GAA2637836.1"/>
    </source>
</evidence>
<dbReference type="RefSeq" id="WP_344549119.1">
    <property type="nucleotide sequence ID" value="NZ_BAAATD010000024.1"/>
</dbReference>
<proteinExistence type="predicted"/>
<accession>A0ABN3QXB6</accession>
<evidence type="ECO:0000313" key="2">
    <source>
        <dbReference type="Proteomes" id="UP001501509"/>
    </source>
</evidence>
<dbReference type="EMBL" id="BAAATD010000024">
    <property type="protein sequence ID" value="GAA2637836.1"/>
    <property type="molecule type" value="Genomic_DNA"/>
</dbReference>
<reference evidence="1 2" key="1">
    <citation type="journal article" date="2019" name="Int. J. Syst. Evol. Microbiol.">
        <title>The Global Catalogue of Microorganisms (GCM) 10K type strain sequencing project: providing services to taxonomists for standard genome sequencing and annotation.</title>
        <authorList>
            <consortium name="The Broad Institute Genomics Platform"/>
            <consortium name="The Broad Institute Genome Sequencing Center for Infectious Disease"/>
            <person name="Wu L."/>
            <person name="Ma J."/>
        </authorList>
    </citation>
    <scope>NUCLEOTIDE SEQUENCE [LARGE SCALE GENOMIC DNA]</scope>
    <source>
        <strain evidence="1 2">JCM 6833</strain>
    </source>
</reference>
<protein>
    <submittedName>
        <fullName evidence="1">Uncharacterized protein</fullName>
    </submittedName>
</protein>
<sequence>MPMLVIEGTYRVIGARPDGDSVRFTPADPAQWDLVPGPHRVRRNSSGGAQLRFRLRSCGALV</sequence>
<dbReference type="Proteomes" id="UP001501509">
    <property type="component" value="Unassembled WGS sequence"/>
</dbReference>
<comment type="caution">
    <text evidence="1">The sequence shown here is derived from an EMBL/GenBank/DDBJ whole genome shotgun (WGS) entry which is preliminary data.</text>
</comment>